<dbReference type="PANTHER" id="PTHR30160:SF1">
    <property type="entry name" value="LIPOPOLYSACCHARIDE 1,2-N-ACETYLGLUCOSAMINETRANSFERASE-RELATED"/>
    <property type="match status" value="1"/>
</dbReference>
<dbReference type="GO" id="GO:0008713">
    <property type="term" value="F:ADP-heptose-lipopolysaccharide heptosyltransferase activity"/>
    <property type="evidence" value="ECO:0007669"/>
    <property type="project" value="TreeGrafter"/>
</dbReference>
<evidence type="ECO:0000313" key="3">
    <source>
        <dbReference type="EMBL" id="SDO36442.1"/>
    </source>
</evidence>
<dbReference type="RefSeq" id="WP_090096318.1">
    <property type="nucleotide sequence ID" value="NZ_FNIX01000002.1"/>
</dbReference>
<evidence type="ECO:0000313" key="4">
    <source>
        <dbReference type="Proteomes" id="UP000199691"/>
    </source>
</evidence>
<dbReference type="GO" id="GO:0005829">
    <property type="term" value="C:cytosol"/>
    <property type="evidence" value="ECO:0007669"/>
    <property type="project" value="TreeGrafter"/>
</dbReference>
<dbReference type="Gene3D" id="3.40.50.2000">
    <property type="entry name" value="Glycogen Phosphorylase B"/>
    <property type="match status" value="2"/>
</dbReference>
<dbReference type="InterPro" id="IPR002201">
    <property type="entry name" value="Glyco_trans_9"/>
</dbReference>
<dbReference type="EMBL" id="FNIX01000002">
    <property type="protein sequence ID" value="SDO36442.1"/>
    <property type="molecule type" value="Genomic_DNA"/>
</dbReference>
<name>A0A1H0IYM7_9PSEU</name>
<reference evidence="4" key="1">
    <citation type="submission" date="2016-10" db="EMBL/GenBank/DDBJ databases">
        <authorList>
            <person name="Varghese N."/>
            <person name="Submissions S."/>
        </authorList>
    </citation>
    <scope>NUCLEOTIDE SEQUENCE [LARGE SCALE GENOMIC DNA]</scope>
    <source>
        <strain evidence="4">CGMCC 4.6609</strain>
    </source>
</reference>
<dbReference type="OrthoDB" id="9783989at2"/>
<evidence type="ECO:0000256" key="1">
    <source>
        <dbReference type="ARBA" id="ARBA00022676"/>
    </source>
</evidence>
<protein>
    <submittedName>
        <fullName evidence="3">ADP-heptose:LPS heptosyltransferase</fullName>
    </submittedName>
</protein>
<gene>
    <name evidence="3" type="ORF">SAMN05421507_102294</name>
</gene>
<dbReference type="STRING" id="641025.SAMN05421507_102294"/>
<dbReference type="SUPFAM" id="SSF53756">
    <property type="entry name" value="UDP-Glycosyltransferase/glycogen phosphorylase"/>
    <property type="match status" value="1"/>
</dbReference>
<organism evidence="3 4">
    <name type="scientific">Lentzea jiangxiensis</name>
    <dbReference type="NCBI Taxonomy" id="641025"/>
    <lineage>
        <taxon>Bacteria</taxon>
        <taxon>Bacillati</taxon>
        <taxon>Actinomycetota</taxon>
        <taxon>Actinomycetes</taxon>
        <taxon>Pseudonocardiales</taxon>
        <taxon>Pseudonocardiaceae</taxon>
        <taxon>Lentzea</taxon>
    </lineage>
</organism>
<dbReference type="PANTHER" id="PTHR30160">
    <property type="entry name" value="TETRAACYLDISACCHARIDE 4'-KINASE-RELATED"/>
    <property type="match status" value="1"/>
</dbReference>
<dbReference type="CDD" id="cd03789">
    <property type="entry name" value="GT9_LPS_heptosyltransferase"/>
    <property type="match status" value="1"/>
</dbReference>
<keyword evidence="4" id="KW-1185">Reference proteome</keyword>
<dbReference type="Pfam" id="PF01075">
    <property type="entry name" value="Glyco_transf_9"/>
    <property type="match status" value="1"/>
</dbReference>
<keyword evidence="1" id="KW-0328">Glycosyltransferase</keyword>
<dbReference type="InterPro" id="IPR051199">
    <property type="entry name" value="LPS_LOS_Heptosyltrfase"/>
</dbReference>
<keyword evidence="2 3" id="KW-0808">Transferase</keyword>
<evidence type="ECO:0000256" key="2">
    <source>
        <dbReference type="ARBA" id="ARBA00022679"/>
    </source>
</evidence>
<accession>A0A1H0IYM7</accession>
<dbReference type="AlphaFoldDB" id="A0A1H0IYM7"/>
<dbReference type="GO" id="GO:0009244">
    <property type="term" value="P:lipopolysaccharide core region biosynthetic process"/>
    <property type="evidence" value="ECO:0007669"/>
    <property type="project" value="TreeGrafter"/>
</dbReference>
<proteinExistence type="predicted"/>
<dbReference type="Proteomes" id="UP000199691">
    <property type="component" value="Unassembled WGS sequence"/>
</dbReference>
<sequence length="327" mass="33405">MRTLVARLDSDGDVLLAGPAVRAAATAGEVVFLCGPNGVRAAELLPGVTRVIEWECPWIANPAPEVRPFDVEAVIALLHGVRADVALILTSFHQSPLPLALVLRLAGLPKIVARSVDYPGSLLDVRLTGDEDVPETQRALEVALAAGFALPDGDDGRLAVVDPPKSPLGRPYVVVHPGATAPARTWSPDRWAKAVVALTAAGHRVVVTGGPAEAALTGHVAGACGTDLGGRTSLLELAGVLAGADAVVVGNTGPAHLAAAVGTPVVSLFAPVVPAARWAPHGRHVLLGDQNAPCRGTRARHCPVPGHPCLDQVDPADVVAAVAEVTA</sequence>